<gene>
    <name evidence="6" type="ORF">FSB_LOCUS54502</name>
</gene>
<feature type="signal peptide" evidence="4">
    <location>
        <begin position="1"/>
        <end position="22"/>
    </location>
</feature>
<protein>
    <recommendedName>
        <fullName evidence="5">Pectinesterase inhibitor domain-containing protein</fullName>
    </recommendedName>
</protein>
<dbReference type="SMART" id="SM00856">
    <property type="entry name" value="PMEI"/>
    <property type="match status" value="1"/>
</dbReference>
<comment type="similarity">
    <text evidence="3">Belongs to the PMEI family.</text>
</comment>
<dbReference type="Gene3D" id="1.20.140.40">
    <property type="entry name" value="Invertase/pectin methylesterase inhibitor family protein"/>
    <property type="match status" value="1"/>
</dbReference>
<proteinExistence type="inferred from homology"/>
<evidence type="ECO:0000259" key="5">
    <source>
        <dbReference type="SMART" id="SM00856"/>
    </source>
</evidence>
<organism evidence="6">
    <name type="scientific">Fagus sylvatica</name>
    <name type="common">Beechnut</name>
    <dbReference type="NCBI Taxonomy" id="28930"/>
    <lineage>
        <taxon>Eukaryota</taxon>
        <taxon>Viridiplantae</taxon>
        <taxon>Streptophyta</taxon>
        <taxon>Embryophyta</taxon>
        <taxon>Tracheophyta</taxon>
        <taxon>Spermatophyta</taxon>
        <taxon>Magnoliopsida</taxon>
        <taxon>eudicotyledons</taxon>
        <taxon>Gunneridae</taxon>
        <taxon>Pentapetalae</taxon>
        <taxon>rosids</taxon>
        <taxon>fabids</taxon>
        <taxon>Fagales</taxon>
        <taxon>Fagaceae</taxon>
        <taxon>Fagus</taxon>
    </lineage>
</organism>
<evidence type="ECO:0000256" key="3">
    <source>
        <dbReference type="ARBA" id="ARBA00038471"/>
    </source>
</evidence>
<dbReference type="InterPro" id="IPR035513">
    <property type="entry name" value="Invertase/methylesterase_inhib"/>
</dbReference>
<dbReference type="InterPro" id="IPR006501">
    <property type="entry name" value="Pectinesterase_inhib_dom"/>
</dbReference>
<dbReference type="NCBIfam" id="TIGR01614">
    <property type="entry name" value="PME_inhib"/>
    <property type="match status" value="1"/>
</dbReference>
<evidence type="ECO:0000313" key="6">
    <source>
        <dbReference type="EMBL" id="SPD26620.1"/>
    </source>
</evidence>
<keyword evidence="1 4" id="KW-0732">Signal</keyword>
<dbReference type="GO" id="GO:0004857">
    <property type="term" value="F:enzyme inhibitor activity"/>
    <property type="evidence" value="ECO:0007669"/>
    <property type="project" value="InterPro"/>
</dbReference>
<feature type="domain" description="Pectinesterase inhibitor" evidence="5">
    <location>
        <begin position="95"/>
        <end position="240"/>
    </location>
</feature>
<feature type="chain" id="PRO_5014938593" description="Pectinesterase inhibitor domain-containing protein" evidence="4">
    <location>
        <begin position="23"/>
        <end position="247"/>
    </location>
</feature>
<dbReference type="SUPFAM" id="SSF101148">
    <property type="entry name" value="Plant invertase/pectin methylesterase inhibitor"/>
    <property type="match status" value="1"/>
</dbReference>
<evidence type="ECO:0000256" key="4">
    <source>
        <dbReference type="SAM" id="SignalP"/>
    </source>
</evidence>
<name>A0A2N9IR19_FAGSY</name>
<reference evidence="6" key="1">
    <citation type="submission" date="2018-02" db="EMBL/GenBank/DDBJ databases">
        <authorList>
            <person name="Cohen D.B."/>
            <person name="Kent A.D."/>
        </authorList>
    </citation>
    <scope>NUCLEOTIDE SEQUENCE</scope>
</reference>
<dbReference type="InterPro" id="IPR052421">
    <property type="entry name" value="PCW_Enzyme_Inhibitor"/>
</dbReference>
<evidence type="ECO:0000256" key="1">
    <source>
        <dbReference type="ARBA" id="ARBA00022729"/>
    </source>
</evidence>
<keyword evidence="2" id="KW-1015">Disulfide bond</keyword>
<dbReference type="EMBL" id="OIVN01006160">
    <property type="protein sequence ID" value="SPD26620.1"/>
    <property type="molecule type" value="Genomic_DNA"/>
</dbReference>
<dbReference type="FunFam" id="1.20.140.40:FF:000003">
    <property type="entry name" value="Invertase/pectin methylesterase inhibitor family protein"/>
    <property type="match status" value="1"/>
</dbReference>
<dbReference type="PANTHER" id="PTHR36710">
    <property type="entry name" value="PECTINESTERASE INHIBITOR-LIKE"/>
    <property type="match status" value="1"/>
</dbReference>
<dbReference type="Pfam" id="PF04043">
    <property type="entry name" value="PMEI"/>
    <property type="match status" value="1"/>
</dbReference>
<dbReference type="AlphaFoldDB" id="A0A2N9IR19"/>
<evidence type="ECO:0000256" key="2">
    <source>
        <dbReference type="ARBA" id="ARBA00023157"/>
    </source>
</evidence>
<accession>A0A2N9IR19</accession>
<dbReference type="CDD" id="cd15800">
    <property type="entry name" value="PMEI-like_2"/>
    <property type="match status" value="1"/>
</dbReference>
<dbReference type="PANTHER" id="PTHR36710:SF21">
    <property type="entry name" value="PECTINESTERASE INHIBITOR DOMAIN-CONTAINING PROTEIN"/>
    <property type="match status" value="1"/>
</dbReference>
<sequence length="247" mass="25851">MELNNHILLFISLSSLLLSANAICVPRNFSHLASVACPPAPSPAPTPAQVDALASAPDVSASAVSAPSLLDVSNSITSKITGLLSPLLGSSPTTKDNPEVKKVCDVSEDSILCASSIIPFLNGAFDPASILRSEIQAGVNFTQKTIAKAKELATDESLSKYEKECLQQCQTNYDSVLDNFKSAADAIGSNDVGTLRTMLSAAISDLEACDDAFGESPGAESPLTEFDDVIHKLAGICLDIANKLFHI</sequence>